<dbReference type="OrthoDB" id="1285872at2759"/>
<reference evidence="2" key="1">
    <citation type="submission" date="2025-08" db="UniProtKB">
        <authorList>
            <consortium name="RefSeq"/>
        </authorList>
    </citation>
    <scope>IDENTIFICATION</scope>
</reference>
<proteinExistence type="predicted"/>
<accession>A0A1S4BS45</accession>
<gene>
    <name evidence="2" type="primary">LOC107811244</name>
</gene>
<sequence>MASVDSTIAPSVVSAETSKKAWDYLHTTYANRSQTRIYRLRDALAKVQRDQMFVTDYLREIRIITDELAVVGARISNEELIVKILSGLGPEYKALSIVIRSRDLPISYEKFSHKLTDHELYLKQAEKKKSVTHMTVQVAQRTVNNNNNSNRQTRRWSGQPQWRPKTTPVGQQQWHSQNTQRNGNFSQQWHTSTPL</sequence>
<dbReference type="PANTHER" id="PTHR47481">
    <property type="match status" value="1"/>
</dbReference>
<dbReference type="AlphaFoldDB" id="A0A1S4BS45"/>
<feature type="region of interest" description="Disordered" evidence="1">
    <location>
        <begin position="141"/>
        <end position="195"/>
    </location>
</feature>
<dbReference type="KEGG" id="nta:107811244"/>
<feature type="compositionally biased region" description="Low complexity" evidence="1">
    <location>
        <begin position="141"/>
        <end position="151"/>
    </location>
</feature>
<organism evidence="2">
    <name type="scientific">Nicotiana tabacum</name>
    <name type="common">Common tobacco</name>
    <dbReference type="NCBI Taxonomy" id="4097"/>
    <lineage>
        <taxon>Eukaryota</taxon>
        <taxon>Viridiplantae</taxon>
        <taxon>Streptophyta</taxon>
        <taxon>Embryophyta</taxon>
        <taxon>Tracheophyta</taxon>
        <taxon>Spermatophyta</taxon>
        <taxon>Magnoliopsida</taxon>
        <taxon>eudicotyledons</taxon>
        <taxon>Gunneridae</taxon>
        <taxon>Pentapetalae</taxon>
        <taxon>asterids</taxon>
        <taxon>lamiids</taxon>
        <taxon>Solanales</taxon>
        <taxon>Solanaceae</taxon>
        <taxon>Nicotianoideae</taxon>
        <taxon>Nicotianeae</taxon>
        <taxon>Nicotiana</taxon>
    </lineage>
</organism>
<evidence type="ECO:0008006" key="3">
    <source>
        <dbReference type="Google" id="ProtNLM"/>
    </source>
</evidence>
<dbReference type="RefSeq" id="XP_016491618.1">
    <property type="nucleotide sequence ID" value="XM_016636132.1"/>
</dbReference>
<protein>
    <recommendedName>
        <fullName evidence="3">Retrovirus-related Pol polyprotein from transposon TNT 1-94</fullName>
    </recommendedName>
</protein>
<feature type="compositionally biased region" description="Polar residues" evidence="1">
    <location>
        <begin position="168"/>
        <end position="195"/>
    </location>
</feature>
<dbReference type="OMA" id="HTTYANR"/>
<name>A0A1S4BS45_TOBAC</name>
<dbReference type="PaxDb" id="4097-A0A1S4BS45"/>
<evidence type="ECO:0000313" key="2">
    <source>
        <dbReference type="RefSeq" id="XP_016491618.1"/>
    </source>
</evidence>
<dbReference type="PANTHER" id="PTHR47481:SF21">
    <property type="entry name" value="BASIC-LEUCINE ZIPPER TRANSCRIPTION FACTOR Q-RELATED"/>
    <property type="match status" value="1"/>
</dbReference>
<evidence type="ECO:0000256" key="1">
    <source>
        <dbReference type="SAM" id="MobiDB-lite"/>
    </source>
</evidence>
<dbReference type="Pfam" id="PF14223">
    <property type="entry name" value="Retrotran_gag_2"/>
    <property type="match status" value="1"/>
</dbReference>